<dbReference type="PROSITE" id="PS00449">
    <property type="entry name" value="ATPASE_A"/>
    <property type="match status" value="1"/>
</dbReference>
<feature type="transmembrane region" description="Helical" evidence="11">
    <location>
        <begin position="174"/>
        <end position="197"/>
    </location>
</feature>
<dbReference type="InterPro" id="IPR023011">
    <property type="entry name" value="ATP_synth_F0_asu_AS"/>
</dbReference>
<evidence type="ECO:0000313" key="15">
    <source>
        <dbReference type="Proteomes" id="UP000029382"/>
    </source>
</evidence>
<evidence type="ECO:0000256" key="6">
    <source>
        <dbReference type="ARBA" id="ARBA00022781"/>
    </source>
</evidence>
<dbReference type="Proteomes" id="UP000029382">
    <property type="component" value="Unassembled WGS sequence"/>
</dbReference>
<reference evidence="13 15" key="1">
    <citation type="journal article" date="2014" name="Genome Announc.">
        <title>Draft Genome Sequences of Streptococcus bovis Strains ATCC 33317 and JB1.</title>
        <authorList>
            <person name="Benahmed F.H."/>
            <person name="Gopinath G.R."/>
            <person name="Harbottle H."/>
            <person name="Cotta M.A."/>
            <person name="Luo Y."/>
            <person name="Henderson C."/>
            <person name="Teri P."/>
            <person name="Soppet D."/>
            <person name="Rasmussen M."/>
            <person name="Whitehead T.R."/>
            <person name="Davidson M."/>
        </authorList>
    </citation>
    <scope>NUCLEOTIDE SEQUENCE [LARGE SCALE GENOMIC DNA]</scope>
    <source>
        <strain evidence="13 15">JB1</strain>
    </source>
</reference>
<dbReference type="Pfam" id="PF00119">
    <property type="entry name" value="ATP-synt_A"/>
    <property type="match status" value="1"/>
</dbReference>
<dbReference type="InterPro" id="IPR035908">
    <property type="entry name" value="F0_ATP_A_sf"/>
</dbReference>
<evidence type="ECO:0000256" key="8">
    <source>
        <dbReference type="ARBA" id="ARBA00023065"/>
    </source>
</evidence>
<keyword evidence="5 11" id="KW-0812">Transmembrane</keyword>
<accession>A0A091BUB7</accession>
<evidence type="ECO:0000256" key="7">
    <source>
        <dbReference type="ARBA" id="ARBA00022989"/>
    </source>
</evidence>
<dbReference type="PRINTS" id="PR00123">
    <property type="entry name" value="ATPASEA"/>
</dbReference>
<keyword evidence="8 11" id="KW-0406">Ion transport</keyword>
<evidence type="ECO:0000313" key="13">
    <source>
        <dbReference type="EMBL" id="KFN87347.1"/>
    </source>
</evidence>
<dbReference type="RefSeq" id="WP_039697150.1">
    <property type="nucleotide sequence ID" value="NZ_AUZH01000026.1"/>
</dbReference>
<evidence type="ECO:0000256" key="10">
    <source>
        <dbReference type="ARBA" id="ARBA00023310"/>
    </source>
</evidence>
<dbReference type="PANTHER" id="PTHR42823:SF3">
    <property type="entry name" value="ATP SYNTHASE SUBUNIT A, CHLOROPLASTIC"/>
    <property type="match status" value="1"/>
</dbReference>
<dbReference type="EMBL" id="FOTG01000003">
    <property type="protein sequence ID" value="SFL13177.1"/>
    <property type="molecule type" value="Genomic_DNA"/>
</dbReference>
<evidence type="ECO:0000256" key="3">
    <source>
        <dbReference type="ARBA" id="ARBA00022448"/>
    </source>
</evidence>
<evidence type="ECO:0000256" key="11">
    <source>
        <dbReference type="HAMAP-Rule" id="MF_01393"/>
    </source>
</evidence>
<evidence type="ECO:0000256" key="5">
    <source>
        <dbReference type="ARBA" id="ARBA00022692"/>
    </source>
</evidence>
<dbReference type="GO" id="GO:0046933">
    <property type="term" value="F:proton-transporting ATP synthase activity, rotational mechanism"/>
    <property type="evidence" value="ECO:0007669"/>
    <property type="project" value="UniProtKB-UniRule"/>
</dbReference>
<keyword evidence="9 11" id="KW-0472">Membrane</keyword>
<feature type="transmembrane region" description="Helical" evidence="11">
    <location>
        <begin position="75"/>
        <end position="93"/>
    </location>
</feature>
<dbReference type="GO" id="GO:0005886">
    <property type="term" value="C:plasma membrane"/>
    <property type="evidence" value="ECO:0007669"/>
    <property type="project" value="UniProtKB-SubCell"/>
</dbReference>
<dbReference type="GO" id="GO:0042777">
    <property type="term" value="P:proton motive force-driven plasma membrane ATP synthesis"/>
    <property type="evidence" value="ECO:0007669"/>
    <property type="project" value="TreeGrafter"/>
</dbReference>
<dbReference type="Gene3D" id="1.20.120.220">
    <property type="entry name" value="ATP synthase, F0 complex, subunit A"/>
    <property type="match status" value="1"/>
</dbReference>
<dbReference type="InterPro" id="IPR045082">
    <property type="entry name" value="ATP_syn_F0_a_bact/chloroplast"/>
</dbReference>
<dbReference type="HAMAP" id="MF_01393">
    <property type="entry name" value="ATP_synth_a_bact"/>
    <property type="match status" value="1"/>
</dbReference>
<comment type="function">
    <text evidence="11 12">Key component of the proton channel; it plays a direct role in the translocation of protons across the membrane.</text>
</comment>
<keyword evidence="4 11" id="KW-0138">CF(0)</keyword>
<comment type="subcellular location">
    <subcellularLocation>
        <location evidence="11 12">Cell membrane</location>
        <topology evidence="11 12">Multi-pass membrane protein</topology>
    </subcellularLocation>
    <subcellularLocation>
        <location evidence="1">Membrane</location>
        <topology evidence="1">Multi-pass membrane protein</topology>
    </subcellularLocation>
</comment>
<evidence type="ECO:0000256" key="9">
    <source>
        <dbReference type="ARBA" id="ARBA00023136"/>
    </source>
</evidence>
<protein>
    <recommendedName>
        <fullName evidence="11 12">ATP synthase subunit a</fullName>
    </recommendedName>
    <alternativeName>
        <fullName evidence="11">ATP synthase F0 sector subunit a</fullName>
    </alternativeName>
    <alternativeName>
        <fullName evidence="11">F-ATPase subunit 6</fullName>
    </alternativeName>
</protein>
<evidence type="ECO:0000256" key="1">
    <source>
        <dbReference type="ARBA" id="ARBA00004141"/>
    </source>
</evidence>
<reference evidence="14 16" key="2">
    <citation type="submission" date="2016-10" db="EMBL/GenBank/DDBJ databases">
        <authorList>
            <person name="Varghese N."/>
            <person name="Submissions S."/>
        </authorList>
    </citation>
    <scope>NUCLEOTIDE SEQUENCE [LARGE SCALE GENOMIC DNA]</scope>
    <source>
        <strain evidence="14 16">JB1</strain>
    </source>
</reference>
<evidence type="ECO:0000313" key="14">
    <source>
        <dbReference type="EMBL" id="SFL13177.1"/>
    </source>
</evidence>
<name>A0A091BUB7_STREI</name>
<dbReference type="NCBIfam" id="TIGR01131">
    <property type="entry name" value="ATP_synt_6_or_A"/>
    <property type="match status" value="1"/>
</dbReference>
<evidence type="ECO:0000256" key="2">
    <source>
        <dbReference type="ARBA" id="ARBA00006810"/>
    </source>
</evidence>
<dbReference type="NCBIfam" id="NF004479">
    <property type="entry name" value="PRK05815.1-4"/>
    <property type="match status" value="1"/>
</dbReference>
<keyword evidence="11" id="KW-1003">Cell membrane</keyword>
<keyword evidence="10 11" id="KW-0066">ATP synthesis</keyword>
<dbReference type="AlphaFoldDB" id="A0A091BUB7"/>
<dbReference type="PANTHER" id="PTHR42823">
    <property type="entry name" value="ATP SYNTHASE SUBUNIT A, CHLOROPLASTIC"/>
    <property type="match status" value="1"/>
</dbReference>
<dbReference type="InterPro" id="IPR000568">
    <property type="entry name" value="ATP_synth_F0_asu"/>
</dbReference>
<feature type="transmembrane region" description="Helical" evidence="11">
    <location>
        <begin position="203"/>
        <end position="223"/>
    </location>
</feature>
<feature type="transmembrane region" description="Helical" evidence="11">
    <location>
        <begin position="20"/>
        <end position="39"/>
    </location>
</feature>
<evidence type="ECO:0000313" key="16">
    <source>
        <dbReference type="Proteomes" id="UP000182793"/>
    </source>
</evidence>
<evidence type="ECO:0000256" key="12">
    <source>
        <dbReference type="RuleBase" id="RU000483"/>
    </source>
</evidence>
<dbReference type="GO" id="GO:0045259">
    <property type="term" value="C:proton-transporting ATP synthase complex"/>
    <property type="evidence" value="ECO:0007669"/>
    <property type="project" value="UniProtKB-KW"/>
</dbReference>
<keyword evidence="3 11" id="KW-0813">Transport</keyword>
<comment type="similarity">
    <text evidence="2 11 12">Belongs to the ATPase A chain family.</text>
</comment>
<dbReference type="Proteomes" id="UP000182793">
    <property type="component" value="Unassembled WGS sequence"/>
</dbReference>
<gene>
    <name evidence="11" type="primary">atpB</name>
    <name evidence="13" type="ORF">H702_07995</name>
    <name evidence="14" type="ORF">SAMN02910290_00528</name>
</gene>
<keyword evidence="16" id="KW-1185">Reference proteome</keyword>
<dbReference type="EMBL" id="AUZH01000026">
    <property type="protein sequence ID" value="KFN87347.1"/>
    <property type="molecule type" value="Genomic_DNA"/>
</dbReference>
<dbReference type="CDD" id="cd00310">
    <property type="entry name" value="ATP-synt_Fo_a_6"/>
    <property type="match status" value="1"/>
</dbReference>
<feature type="transmembrane region" description="Helical" evidence="11">
    <location>
        <begin position="113"/>
        <end position="132"/>
    </location>
</feature>
<organism evidence="13 15">
    <name type="scientific">Streptococcus equinus JB1</name>
    <dbReference type="NCBI Taxonomy" id="1294274"/>
    <lineage>
        <taxon>Bacteria</taxon>
        <taxon>Bacillati</taxon>
        <taxon>Bacillota</taxon>
        <taxon>Bacilli</taxon>
        <taxon>Lactobacillales</taxon>
        <taxon>Streptococcaceae</taxon>
        <taxon>Streptococcus</taxon>
    </lineage>
</organism>
<evidence type="ECO:0000256" key="4">
    <source>
        <dbReference type="ARBA" id="ARBA00022547"/>
    </source>
</evidence>
<keyword evidence="6 11" id="KW-0375">Hydrogen ion transport</keyword>
<dbReference type="SUPFAM" id="SSF81336">
    <property type="entry name" value="F1F0 ATP synthase subunit A"/>
    <property type="match status" value="1"/>
</dbReference>
<comment type="caution">
    <text evidence="13">The sequence shown here is derived from an EMBL/GenBank/DDBJ whole genome shotgun (WGS) entry which is preliminary data.</text>
</comment>
<proteinExistence type="inferred from homology"/>
<keyword evidence="7 11" id="KW-1133">Transmembrane helix</keyword>
<sequence length="239" mass="26972">METSVNPTAHVFGIEFDLTILAMSLLTVIISFGIIFWATRKMTLKPKGKQNFIEYVYEFVQNTIKPNLGEYTPKYSLLMFTFFFFILIANNLGLLVKLESEDYNFWTSPTSTFMVDFTLSLIVAIVVHVEGVRKKGVKAYLKGYLSPFPMMLPMNILEQFTNVLSLALRLFGNIYAGEVVTALIVGFGTKSLIFAPFAFALNLAWVAFSAFIGCIQAYVFTILSSKYISEKLPEDEDES</sequence>